<dbReference type="InterPro" id="IPR058780">
    <property type="entry name" value="YhfM-like_dom"/>
</dbReference>
<comment type="caution">
    <text evidence="3">The sequence shown here is derived from an EMBL/GenBank/DDBJ whole genome shotgun (WGS) entry which is preliminary data.</text>
</comment>
<organism evidence="3 4">
    <name type="scientific">Halalkalibacter alkaliphilus</name>
    <dbReference type="NCBI Taxonomy" id="2917993"/>
    <lineage>
        <taxon>Bacteria</taxon>
        <taxon>Bacillati</taxon>
        <taxon>Bacillota</taxon>
        <taxon>Bacilli</taxon>
        <taxon>Bacillales</taxon>
        <taxon>Bacillaceae</taxon>
        <taxon>Halalkalibacter</taxon>
    </lineage>
</organism>
<evidence type="ECO:0000259" key="2">
    <source>
        <dbReference type="Pfam" id="PF26353"/>
    </source>
</evidence>
<keyword evidence="4" id="KW-1185">Reference proteome</keyword>
<dbReference type="Pfam" id="PF26353">
    <property type="entry name" value="YhfM"/>
    <property type="match status" value="1"/>
</dbReference>
<dbReference type="RefSeq" id="WP_250098437.1">
    <property type="nucleotide sequence ID" value="NZ_JAKRYL010000032.1"/>
</dbReference>
<dbReference type="AlphaFoldDB" id="A0A9X2CWF1"/>
<sequence>MKKICLLLILALVLSACQSVHEEMTVLDNISGISISKSGGYGAINDDFFMSISEEKVINDFEEVLKRATGQKHDIIVSDEKPYYDLLVSYEDGSTHLLHLILGSEGQESIFMYVGHEKNGFYVSTEDTKILRDILKLQ</sequence>
<gene>
    <name evidence="3" type="ORF">MF646_20890</name>
</gene>
<feature type="domain" description="YhfM-like" evidence="2">
    <location>
        <begin position="48"/>
        <end position="136"/>
    </location>
</feature>
<evidence type="ECO:0000313" key="4">
    <source>
        <dbReference type="Proteomes" id="UP001139150"/>
    </source>
</evidence>
<feature type="signal peptide" evidence="1">
    <location>
        <begin position="1"/>
        <end position="22"/>
    </location>
</feature>
<proteinExistence type="predicted"/>
<accession>A0A9X2CWF1</accession>
<protein>
    <recommendedName>
        <fullName evidence="2">YhfM-like domain-containing protein</fullName>
    </recommendedName>
</protein>
<dbReference type="Proteomes" id="UP001139150">
    <property type="component" value="Unassembled WGS sequence"/>
</dbReference>
<evidence type="ECO:0000313" key="3">
    <source>
        <dbReference type="EMBL" id="MCL7749577.1"/>
    </source>
</evidence>
<dbReference type="PROSITE" id="PS51257">
    <property type="entry name" value="PROKAR_LIPOPROTEIN"/>
    <property type="match status" value="1"/>
</dbReference>
<feature type="chain" id="PRO_5040829278" description="YhfM-like domain-containing protein" evidence="1">
    <location>
        <begin position="23"/>
        <end position="138"/>
    </location>
</feature>
<keyword evidence="1" id="KW-0732">Signal</keyword>
<evidence type="ECO:0000256" key="1">
    <source>
        <dbReference type="SAM" id="SignalP"/>
    </source>
</evidence>
<dbReference type="EMBL" id="JAKRYL010000032">
    <property type="protein sequence ID" value="MCL7749577.1"/>
    <property type="molecule type" value="Genomic_DNA"/>
</dbReference>
<reference evidence="3" key="1">
    <citation type="submission" date="2022-02" db="EMBL/GenBank/DDBJ databases">
        <title>Halalkalibacter sp. nov. isolated from Lonar Lake, India.</title>
        <authorList>
            <person name="Joshi A."/>
            <person name="Thite S."/>
            <person name="Lodha T."/>
        </authorList>
    </citation>
    <scope>NUCLEOTIDE SEQUENCE</scope>
    <source>
        <strain evidence="3">MEB205</strain>
    </source>
</reference>
<name>A0A9X2CWF1_9BACI</name>